<reference evidence="1 2" key="1">
    <citation type="journal article" date="2020" name="Cell">
        <title>Large-Scale Comparative Analyses of Tick Genomes Elucidate Their Genetic Diversity and Vector Capacities.</title>
        <authorList>
            <consortium name="Tick Genome and Microbiome Consortium (TIGMIC)"/>
            <person name="Jia N."/>
            <person name="Wang J."/>
            <person name="Shi W."/>
            <person name="Du L."/>
            <person name="Sun Y."/>
            <person name="Zhan W."/>
            <person name="Jiang J.F."/>
            <person name="Wang Q."/>
            <person name="Zhang B."/>
            <person name="Ji P."/>
            <person name="Bell-Sakyi L."/>
            <person name="Cui X.M."/>
            <person name="Yuan T.T."/>
            <person name="Jiang B.G."/>
            <person name="Yang W.F."/>
            <person name="Lam T.T."/>
            <person name="Chang Q.C."/>
            <person name="Ding S.J."/>
            <person name="Wang X.J."/>
            <person name="Zhu J.G."/>
            <person name="Ruan X.D."/>
            <person name="Zhao L."/>
            <person name="Wei J.T."/>
            <person name="Ye R.Z."/>
            <person name="Que T.C."/>
            <person name="Du C.H."/>
            <person name="Zhou Y.H."/>
            <person name="Cheng J.X."/>
            <person name="Dai P.F."/>
            <person name="Guo W.B."/>
            <person name="Han X.H."/>
            <person name="Huang E.J."/>
            <person name="Li L.F."/>
            <person name="Wei W."/>
            <person name="Gao Y.C."/>
            <person name="Liu J.Z."/>
            <person name="Shao H.Z."/>
            <person name="Wang X."/>
            <person name="Wang C.C."/>
            <person name="Yang T.C."/>
            <person name="Huo Q.B."/>
            <person name="Li W."/>
            <person name="Chen H.Y."/>
            <person name="Chen S.E."/>
            <person name="Zhou L.G."/>
            <person name="Ni X.B."/>
            <person name="Tian J.H."/>
            <person name="Sheng Y."/>
            <person name="Liu T."/>
            <person name="Pan Y.S."/>
            <person name="Xia L.Y."/>
            <person name="Li J."/>
            <person name="Zhao F."/>
            <person name="Cao W.C."/>
        </authorList>
    </citation>
    <scope>NUCLEOTIDE SEQUENCE [LARGE SCALE GENOMIC DNA]</scope>
    <source>
        <strain evidence="1">Iper-2018</strain>
    </source>
</reference>
<evidence type="ECO:0000313" key="1">
    <source>
        <dbReference type="EMBL" id="KAG0442344.1"/>
    </source>
</evidence>
<evidence type="ECO:0000313" key="2">
    <source>
        <dbReference type="Proteomes" id="UP000805193"/>
    </source>
</evidence>
<proteinExistence type="predicted"/>
<dbReference type="Proteomes" id="UP000805193">
    <property type="component" value="Unassembled WGS sequence"/>
</dbReference>
<feature type="non-terminal residue" evidence="1">
    <location>
        <position position="1"/>
    </location>
</feature>
<keyword evidence="2" id="KW-1185">Reference proteome</keyword>
<gene>
    <name evidence="1" type="ORF">HPB47_015731</name>
</gene>
<accession>A0AC60QSN1</accession>
<dbReference type="EMBL" id="JABSTQ010004387">
    <property type="protein sequence ID" value="KAG0442344.1"/>
    <property type="molecule type" value="Genomic_DNA"/>
</dbReference>
<sequence>HLAYVAYNDQPPEGFNGTKGGHSKGILMVGAAHTVWLQHSVPRFPKLHQGEYQYPKNGRENAQLFLCVTFLAREWTDIIAQHLRVQFANVYQKHAPPTMLMKYPKFKLLYEGAYVRNESLRNDTLMSLGRQRMQSIAKRGTWKQDIYAAVVAPYIVKDNLYVESWRNGAGNAERSFCRKTHSVMNVKTVIIMFSQHKKDQIIFSYREDHSKWAVAEYVNFFCFSSLNRM</sequence>
<comment type="caution">
    <text evidence="1">The sequence shown here is derived from an EMBL/GenBank/DDBJ whole genome shotgun (WGS) entry which is preliminary data.</text>
</comment>
<protein>
    <submittedName>
        <fullName evidence="1">Uncharacterized protein</fullName>
    </submittedName>
</protein>
<name>A0AC60QSN1_IXOPE</name>
<feature type="non-terminal residue" evidence="1">
    <location>
        <position position="229"/>
    </location>
</feature>
<organism evidence="1 2">
    <name type="scientific">Ixodes persulcatus</name>
    <name type="common">Taiga tick</name>
    <dbReference type="NCBI Taxonomy" id="34615"/>
    <lineage>
        <taxon>Eukaryota</taxon>
        <taxon>Metazoa</taxon>
        <taxon>Ecdysozoa</taxon>
        <taxon>Arthropoda</taxon>
        <taxon>Chelicerata</taxon>
        <taxon>Arachnida</taxon>
        <taxon>Acari</taxon>
        <taxon>Parasitiformes</taxon>
        <taxon>Ixodida</taxon>
        <taxon>Ixodoidea</taxon>
        <taxon>Ixodidae</taxon>
        <taxon>Ixodinae</taxon>
        <taxon>Ixodes</taxon>
    </lineage>
</organism>